<evidence type="ECO:0000256" key="1">
    <source>
        <dbReference type="SAM" id="Phobius"/>
    </source>
</evidence>
<organism evidence="2 3">
    <name type="scientific">Candidatus Terrybacteria bacterium RIFCSPHIGHO2_01_FULL_43_35</name>
    <dbReference type="NCBI Taxonomy" id="1802361"/>
    <lineage>
        <taxon>Bacteria</taxon>
        <taxon>Candidatus Terryibacteriota</taxon>
    </lineage>
</organism>
<dbReference type="Pfam" id="PF18895">
    <property type="entry name" value="T4SS_pilin"/>
    <property type="match status" value="1"/>
</dbReference>
<protein>
    <submittedName>
        <fullName evidence="2">Uncharacterized protein</fullName>
    </submittedName>
</protein>
<dbReference type="InterPro" id="IPR043993">
    <property type="entry name" value="T4SS_pilin"/>
</dbReference>
<keyword evidence="1" id="KW-0812">Transmembrane</keyword>
<evidence type="ECO:0000313" key="2">
    <source>
        <dbReference type="EMBL" id="OHA45951.1"/>
    </source>
</evidence>
<dbReference type="AlphaFoldDB" id="A0A1G2PEB8"/>
<feature type="transmembrane region" description="Helical" evidence="1">
    <location>
        <begin position="34"/>
        <end position="52"/>
    </location>
</feature>
<sequence>MAQGSGYLLNSTLVAQALGVACNVMGVIFSLTMLLAVVMFLLSAFSFMVSGGREEQVAVAKSRFIYTIVGVVLAVLARGIVVAISGFFGFNGALAC</sequence>
<keyword evidence="1" id="KW-1133">Transmembrane helix</keyword>
<feature type="transmembrane region" description="Helical" evidence="1">
    <location>
        <begin position="64"/>
        <end position="90"/>
    </location>
</feature>
<proteinExistence type="predicted"/>
<dbReference type="EMBL" id="MHSR01000024">
    <property type="protein sequence ID" value="OHA45951.1"/>
    <property type="molecule type" value="Genomic_DNA"/>
</dbReference>
<evidence type="ECO:0000313" key="3">
    <source>
        <dbReference type="Proteomes" id="UP000178869"/>
    </source>
</evidence>
<accession>A0A1G2PEB8</accession>
<reference evidence="2 3" key="1">
    <citation type="journal article" date="2016" name="Nat. Commun.">
        <title>Thousands of microbial genomes shed light on interconnected biogeochemical processes in an aquifer system.</title>
        <authorList>
            <person name="Anantharaman K."/>
            <person name="Brown C.T."/>
            <person name="Hug L.A."/>
            <person name="Sharon I."/>
            <person name="Castelle C.J."/>
            <person name="Probst A.J."/>
            <person name="Thomas B.C."/>
            <person name="Singh A."/>
            <person name="Wilkins M.J."/>
            <person name="Karaoz U."/>
            <person name="Brodie E.L."/>
            <person name="Williams K.H."/>
            <person name="Hubbard S.S."/>
            <person name="Banfield J.F."/>
        </authorList>
    </citation>
    <scope>NUCLEOTIDE SEQUENCE [LARGE SCALE GENOMIC DNA]</scope>
</reference>
<dbReference type="Proteomes" id="UP000178869">
    <property type="component" value="Unassembled WGS sequence"/>
</dbReference>
<keyword evidence="1" id="KW-0472">Membrane</keyword>
<name>A0A1G2PEB8_9BACT</name>
<comment type="caution">
    <text evidence="2">The sequence shown here is derived from an EMBL/GenBank/DDBJ whole genome shotgun (WGS) entry which is preliminary data.</text>
</comment>
<feature type="transmembrane region" description="Helical" evidence="1">
    <location>
        <begin position="7"/>
        <end position="28"/>
    </location>
</feature>
<gene>
    <name evidence="2" type="ORF">A2828_00820</name>
</gene>